<dbReference type="Proteomes" id="UP000193944">
    <property type="component" value="Unassembled WGS sequence"/>
</dbReference>
<evidence type="ECO:0000313" key="4">
    <source>
        <dbReference type="Proteomes" id="UP000193944"/>
    </source>
</evidence>
<feature type="signal peptide" evidence="2">
    <location>
        <begin position="1"/>
        <end position="18"/>
    </location>
</feature>
<feature type="chain" id="PRO_5012259996" evidence="2">
    <location>
        <begin position="19"/>
        <end position="150"/>
    </location>
</feature>
<dbReference type="EMBL" id="MCFG01000021">
    <property type="protein sequence ID" value="ORX86419.1"/>
    <property type="molecule type" value="Genomic_DNA"/>
</dbReference>
<gene>
    <name evidence="3" type="ORF">BCR32DRAFT_47385</name>
</gene>
<protein>
    <submittedName>
        <fullName evidence="3">Uncharacterized protein</fullName>
    </submittedName>
</protein>
<organism evidence="3 4">
    <name type="scientific">Anaeromyces robustus</name>
    <dbReference type="NCBI Taxonomy" id="1754192"/>
    <lineage>
        <taxon>Eukaryota</taxon>
        <taxon>Fungi</taxon>
        <taxon>Fungi incertae sedis</taxon>
        <taxon>Chytridiomycota</taxon>
        <taxon>Chytridiomycota incertae sedis</taxon>
        <taxon>Neocallimastigomycetes</taxon>
        <taxon>Neocallimastigales</taxon>
        <taxon>Neocallimastigaceae</taxon>
        <taxon>Anaeromyces</taxon>
    </lineage>
</organism>
<name>A0A1Y1XKY1_9FUNG</name>
<reference evidence="3 4" key="2">
    <citation type="submission" date="2016-08" db="EMBL/GenBank/DDBJ databases">
        <title>Pervasive Adenine N6-methylation of Active Genes in Fungi.</title>
        <authorList>
            <consortium name="DOE Joint Genome Institute"/>
            <person name="Mondo S.J."/>
            <person name="Dannebaum R.O."/>
            <person name="Kuo R.C."/>
            <person name="Labutti K."/>
            <person name="Haridas S."/>
            <person name="Kuo A."/>
            <person name="Salamov A."/>
            <person name="Ahrendt S.R."/>
            <person name="Lipzen A."/>
            <person name="Sullivan W."/>
            <person name="Andreopoulos W.B."/>
            <person name="Clum A."/>
            <person name="Lindquist E."/>
            <person name="Daum C."/>
            <person name="Ramamoorthy G.K."/>
            <person name="Gryganskyi A."/>
            <person name="Culley D."/>
            <person name="Magnuson J.K."/>
            <person name="James T.Y."/>
            <person name="O'Malley M.A."/>
            <person name="Stajich J.E."/>
            <person name="Spatafora J.W."/>
            <person name="Visel A."/>
            <person name="Grigoriev I.V."/>
        </authorList>
    </citation>
    <scope>NUCLEOTIDE SEQUENCE [LARGE SCALE GENOMIC DNA]</scope>
    <source>
        <strain evidence="3 4">S4</strain>
    </source>
</reference>
<keyword evidence="2" id="KW-0732">Signal</keyword>
<comment type="caution">
    <text evidence="3">The sequence shown here is derived from an EMBL/GenBank/DDBJ whole genome shotgun (WGS) entry which is preliminary data.</text>
</comment>
<reference evidence="3 4" key="1">
    <citation type="submission" date="2016-08" db="EMBL/GenBank/DDBJ databases">
        <title>A Parts List for Fungal Cellulosomes Revealed by Comparative Genomics.</title>
        <authorList>
            <consortium name="DOE Joint Genome Institute"/>
            <person name="Haitjema C.H."/>
            <person name="Gilmore S.P."/>
            <person name="Henske J.K."/>
            <person name="Solomon K.V."/>
            <person name="De Groot R."/>
            <person name="Kuo A."/>
            <person name="Mondo S.J."/>
            <person name="Salamov A.A."/>
            <person name="Labutti K."/>
            <person name="Zhao Z."/>
            <person name="Chiniquy J."/>
            <person name="Barry K."/>
            <person name="Brewer H.M."/>
            <person name="Purvine S.O."/>
            <person name="Wright A.T."/>
            <person name="Boxma B."/>
            <person name="Van Alen T."/>
            <person name="Hackstein J.H."/>
            <person name="Baker S.E."/>
            <person name="Grigoriev I.V."/>
            <person name="O'Malley M.A."/>
        </authorList>
    </citation>
    <scope>NUCLEOTIDE SEQUENCE [LARGE SCALE GENOMIC DNA]</scope>
    <source>
        <strain evidence="3 4">S4</strain>
    </source>
</reference>
<evidence type="ECO:0000256" key="1">
    <source>
        <dbReference type="SAM" id="MobiDB-lite"/>
    </source>
</evidence>
<feature type="compositionally biased region" description="Low complexity" evidence="1">
    <location>
        <begin position="93"/>
        <end position="115"/>
    </location>
</feature>
<feature type="region of interest" description="Disordered" evidence="1">
    <location>
        <begin position="73"/>
        <end position="123"/>
    </location>
</feature>
<proteinExistence type="predicted"/>
<sequence length="150" mass="16230">MKCFKLLVLFITLYVGISYTINCDEAKTILNIEYDGNCCDLQQINCDESNENILSIESLLDIEDNDNDYDEIENEKNLYRRKGGGRGGGGRSSGSRSSGSKSSGSKSSGSKSSGSKIGGSSGGRYYSSANSINPKSFLWALTIILLIKLI</sequence>
<dbReference type="OrthoDB" id="10499866at2759"/>
<keyword evidence="4" id="KW-1185">Reference proteome</keyword>
<evidence type="ECO:0000313" key="3">
    <source>
        <dbReference type="EMBL" id="ORX86419.1"/>
    </source>
</evidence>
<accession>A0A1Y1XKY1</accession>
<evidence type="ECO:0000256" key="2">
    <source>
        <dbReference type="SAM" id="SignalP"/>
    </source>
</evidence>
<dbReference type="AlphaFoldDB" id="A0A1Y1XKY1"/>